<keyword evidence="2" id="KW-1185">Reference proteome</keyword>
<dbReference type="AlphaFoldDB" id="A0A089MZD4"/>
<dbReference type="RefSeq" id="WP_038692818.1">
    <property type="nucleotide sequence ID" value="NZ_CP009286.1"/>
</dbReference>
<dbReference type="Pfam" id="PF10764">
    <property type="entry name" value="Gin"/>
    <property type="match status" value="1"/>
</dbReference>
<protein>
    <submittedName>
        <fullName evidence="1">Inhibitor of sigma-G Gin</fullName>
    </submittedName>
</protein>
<dbReference type="KEGG" id="pste:PSTEL_00090"/>
<dbReference type="HOGENOM" id="CLU_187385_2_1_9"/>
<dbReference type="EMBL" id="CP009286">
    <property type="protein sequence ID" value="AIQ61764.1"/>
    <property type="molecule type" value="Genomic_DNA"/>
</dbReference>
<name>A0A089MZD4_9BACL</name>
<dbReference type="OrthoDB" id="2886653at2"/>
<accession>A0A089MZD4</accession>
<evidence type="ECO:0000313" key="1">
    <source>
        <dbReference type="EMBL" id="AIQ61764.1"/>
    </source>
</evidence>
<proteinExistence type="predicted"/>
<dbReference type="Proteomes" id="UP000029507">
    <property type="component" value="Chromosome"/>
</dbReference>
<organism evidence="1 2">
    <name type="scientific">Paenibacillus stellifer</name>
    <dbReference type="NCBI Taxonomy" id="169760"/>
    <lineage>
        <taxon>Bacteria</taxon>
        <taxon>Bacillati</taxon>
        <taxon>Bacillota</taxon>
        <taxon>Bacilli</taxon>
        <taxon>Bacillales</taxon>
        <taxon>Paenibacillaceae</taxon>
        <taxon>Paenibacillus</taxon>
    </lineage>
</organism>
<gene>
    <name evidence="1" type="ORF">PSTEL_00090</name>
</gene>
<sequence length="63" mass="7226">MDQEQAVPEVCIICGQEKAEGIRIISQFICEECEAEMVRTEAEDAKYRFFIGRMKKIGLQKNA</sequence>
<reference evidence="1 2" key="1">
    <citation type="submission" date="2014-08" db="EMBL/GenBank/DDBJ databases">
        <title>Comparative genomics of the Paenibacillus odorifer group.</title>
        <authorList>
            <person name="den Bakker H.C."/>
            <person name="Tsai Y.-C."/>
            <person name="Martin N."/>
            <person name="Korlach J."/>
            <person name="Wiedmann M."/>
        </authorList>
    </citation>
    <scope>NUCLEOTIDE SEQUENCE [LARGE SCALE GENOMIC DNA]</scope>
    <source>
        <strain evidence="1 2">DSM 14472</strain>
    </source>
</reference>
<dbReference type="InterPro" id="IPR019700">
    <property type="entry name" value="Sigma-G_inhibitor_Gin"/>
</dbReference>
<evidence type="ECO:0000313" key="2">
    <source>
        <dbReference type="Proteomes" id="UP000029507"/>
    </source>
</evidence>
<dbReference type="STRING" id="169760.PSTEL_00090"/>